<evidence type="ECO:0000256" key="2">
    <source>
        <dbReference type="ARBA" id="ARBA00022475"/>
    </source>
</evidence>
<keyword evidence="8" id="KW-1185">Reference proteome</keyword>
<feature type="transmembrane region" description="Helical" evidence="6">
    <location>
        <begin position="58"/>
        <end position="82"/>
    </location>
</feature>
<feature type="transmembrane region" description="Helical" evidence="6">
    <location>
        <begin position="94"/>
        <end position="116"/>
    </location>
</feature>
<proteinExistence type="predicted"/>
<feature type="transmembrane region" description="Helical" evidence="6">
    <location>
        <begin position="346"/>
        <end position="370"/>
    </location>
</feature>
<dbReference type="Proteomes" id="UP000027600">
    <property type="component" value="Chromosome I"/>
</dbReference>
<feature type="transmembrane region" description="Helical" evidence="6">
    <location>
        <begin position="312"/>
        <end position="334"/>
    </location>
</feature>
<dbReference type="InterPro" id="IPR050833">
    <property type="entry name" value="Poly_Biosynth_Transport"/>
</dbReference>
<feature type="transmembrane region" description="Helical" evidence="6">
    <location>
        <begin position="161"/>
        <end position="183"/>
    </location>
</feature>
<keyword evidence="5 6" id="KW-0472">Membrane</keyword>
<evidence type="ECO:0000256" key="1">
    <source>
        <dbReference type="ARBA" id="ARBA00004651"/>
    </source>
</evidence>
<feature type="transmembrane region" description="Helical" evidence="6">
    <location>
        <begin position="467"/>
        <end position="494"/>
    </location>
</feature>
<evidence type="ECO:0000256" key="4">
    <source>
        <dbReference type="ARBA" id="ARBA00022989"/>
    </source>
</evidence>
<keyword evidence="2" id="KW-1003">Cell membrane</keyword>
<feature type="transmembrane region" description="Helical" evidence="6">
    <location>
        <begin position="405"/>
        <end position="424"/>
    </location>
</feature>
<name>A0ABM9QES6_9FIRM</name>
<dbReference type="Pfam" id="PF01943">
    <property type="entry name" value="Polysacc_synt"/>
    <property type="match status" value="1"/>
</dbReference>
<feature type="transmembrane region" description="Helical" evidence="6">
    <location>
        <begin position="189"/>
        <end position="209"/>
    </location>
</feature>
<organism evidence="7 8">
    <name type="scientific">Ruminococcus bicirculans</name>
    <name type="common">ex Wegman et al. 2014</name>
    <dbReference type="NCBI Taxonomy" id="1160721"/>
    <lineage>
        <taxon>Bacteria</taxon>
        <taxon>Bacillati</taxon>
        <taxon>Bacillota</taxon>
        <taxon>Clostridia</taxon>
        <taxon>Eubacteriales</taxon>
        <taxon>Oscillospiraceae</taxon>
        <taxon>Ruminococcus</taxon>
    </lineage>
</organism>
<dbReference type="PANTHER" id="PTHR30250:SF11">
    <property type="entry name" value="O-ANTIGEN TRANSPORTER-RELATED"/>
    <property type="match status" value="1"/>
</dbReference>
<evidence type="ECO:0000256" key="5">
    <source>
        <dbReference type="ARBA" id="ARBA00023136"/>
    </source>
</evidence>
<accession>A0ABM9QES6</accession>
<sequence>MKRGQKRMENKSSSGRKVLINSIIYSCSGLLLKCFSFFLLPLYTVYLTTEDYGINSVITSFISTASFIVAFSLFSAVMRFYVDLKEEPEKLKRFYGTISLFVFFSGTAFAVVLTIFRQFTSKYLFSGIDYYPLILVALISLIFNCEYTIFDNILRSQQRALKSSICSIIYFFVSVALNIFFVVGLKMGALGTLLASLIAYVLYTAYFVIEMSVTHTIKFCMDLKLLKDALKYSIPIMPHNLSTQIALFVSKLLISDVGSLADLGVYSVATQFGNIADTIQCYVDSAYGPWLYERLHNKENKYKKTIRQNVKLLIAVIGLFFVGISLFAQDYIVLFLQKSYVGAWMYVPMIVSVFAIKTTYYFYVEILFYYKEASRKLFIATLTGSVLNILLSAIFIPIWSVYGSILADAIAMLVRVIIVVAISRKYEDVGLRIRDFVINFVIIELFIFMGLILSIMKYQTTFSIFNFGYKIVVAFLYVIMIFVMNRESAMVLLANFKEKRKKK</sequence>
<evidence type="ECO:0000313" key="7">
    <source>
        <dbReference type="EMBL" id="CCO04330.1"/>
    </source>
</evidence>
<gene>
    <name evidence="7" type="ORF">RBI_I00606</name>
</gene>
<comment type="subcellular location">
    <subcellularLocation>
        <location evidence="1">Cell membrane</location>
        <topology evidence="1">Multi-pass membrane protein</topology>
    </subcellularLocation>
</comment>
<feature type="transmembrane region" description="Helical" evidence="6">
    <location>
        <begin position="377"/>
        <end position="399"/>
    </location>
</feature>
<evidence type="ECO:0000256" key="6">
    <source>
        <dbReference type="SAM" id="Phobius"/>
    </source>
</evidence>
<dbReference type="InterPro" id="IPR002797">
    <property type="entry name" value="Polysacc_synth"/>
</dbReference>
<keyword evidence="3 6" id="KW-0812">Transmembrane</keyword>
<feature type="transmembrane region" description="Helical" evidence="6">
    <location>
        <begin position="436"/>
        <end position="455"/>
    </location>
</feature>
<feature type="transmembrane region" description="Helical" evidence="6">
    <location>
        <begin position="128"/>
        <end position="149"/>
    </location>
</feature>
<keyword evidence="4 6" id="KW-1133">Transmembrane helix</keyword>
<feature type="transmembrane region" description="Helical" evidence="6">
    <location>
        <begin position="20"/>
        <end position="46"/>
    </location>
</feature>
<protein>
    <submittedName>
        <fullName evidence="7">Polysaccharide biosynthesis protein</fullName>
    </submittedName>
</protein>
<dbReference type="EMBL" id="HF545616">
    <property type="protein sequence ID" value="CCO04330.1"/>
    <property type="molecule type" value="Genomic_DNA"/>
</dbReference>
<reference evidence="7 8" key="1">
    <citation type="journal article" date="2014" name="Int. J. Syst. Evol. Microbiol.">
        <title>Complete genome of a new Firmicutes species belonging to the dominant human colonic microbiota ('Ruminococcus bicirculans') reveals two chromosomes and a selective capacity to utilize plant glucans.</title>
        <authorList>
            <consortium name="NISC Comparative Sequencing Program"/>
            <person name="Wegmann U."/>
            <person name="Louis P."/>
            <person name="Goesmann A."/>
            <person name="Henrissat B."/>
            <person name="Duncan S.H."/>
            <person name="Flint H.J."/>
        </authorList>
    </citation>
    <scope>NUCLEOTIDE SEQUENCE [LARGE SCALE GENOMIC DNA]</scope>
    <source>
        <strain evidence="7 8">80/3</strain>
    </source>
</reference>
<evidence type="ECO:0000256" key="3">
    <source>
        <dbReference type="ARBA" id="ARBA00022692"/>
    </source>
</evidence>
<evidence type="ECO:0000313" key="8">
    <source>
        <dbReference type="Proteomes" id="UP000027600"/>
    </source>
</evidence>
<dbReference type="PANTHER" id="PTHR30250">
    <property type="entry name" value="PST FAMILY PREDICTED COLANIC ACID TRANSPORTER"/>
    <property type="match status" value="1"/>
</dbReference>